<dbReference type="AlphaFoldDB" id="A0A8J2V652"/>
<evidence type="ECO:0008006" key="6">
    <source>
        <dbReference type="Google" id="ProtNLM"/>
    </source>
</evidence>
<evidence type="ECO:0000313" key="5">
    <source>
        <dbReference type="Proteomes" id="UP000613582"/>
    </source>
</evidence>
<keyword evidence="3" id="KW-0472">Membrane</keyword>
<evidence type="ECO:0000256" key="2">
    <source>
        <dbReference type="ARBA" id="ARBA00022803"/>
    </source>
</evidence>
<dbReference type="PANTHER" id="PTHR44943:SF8">
    <property type="entry name" value="TPR REPEAT-CONTAINING PROTEIN MJ0263"/>
    <property type="match status" value="1"/>
</dbReference>
<keyword evidence="5" id="KW-1185">Reference proteome</keyword>
<dbReference type="Gene3D" id="1.25.40.10">
    <property type="entry name" value="Tetratricopeptide repeat domain"/>
    <property type="match status" value="1"/>
</dbReference>
<name>A0A8J2V652_9PROT</name>
<feature type="transmembrane region" description="Helical" evidence="3">
    <location>
        <begin position="12"/>
        <end position="34"/>
    </location>
</feature>
<dbReference type="InterPro" id="IPR019734">
    <property type="entry name" value="TPR_rpt"/>
</dbReference>
<keyword evidence="2" id="KW-0802">TPR repeat</keyword>
<dbReference type="EMBL" id="BMGH01000002">
    <property type="protein sequence ID" value="GGD19194.1"/>
    <property type="molecule type" value="Genomic_DNA"/>
</dbReference>
<dbReference type="InterPro" id="IPR011990">
    <property type="entry name" value="TPR-like_helical_dom_sf"/>
</dbReference>
<protein>
    <recommendedName>
        <fullName evidence="6">Tetratricopeptide repeat protein</fullName>
    </recommendedName>
</protein>
<dbReference type="RefSeq" id="WP_188160597.1">
    <property type="nucleotide sequence ID" value="NZ_BMGH01000002.1"/>
</dbReference>
<keyword evidence="3" id="KW-1133">Transmembrane helix</keyword>
<evidence type="ECO:0000256" key="1">
    <source>
        <dbReference type="ARBA" id="ARBA00022737"/>
    </source>
</evidence>
<gene>
    <name evidence="4" type="ORF">GCM10011342_29850</name>
</gene>
<feature type="transmembrane region" description="Helical" evidence="3">
    <location>
        <begin position="46"/>
        <end position="66"/>
    </location>
</feature>
<organism evidence="4 5">
    <name type="scientific">Aquisalinus flavus</name>
    <dbReference type="NCBI Taxonomy" id="1526572"/>
    <lineage>
        <taxon>Bacteria</taxon>
        <taxon>Pseudomonadati</taxon>
        <taxon>Pseudomonadota</taxon>
        <taxon>Alphaproteobacteria</taxon>
        <taxon>Parvularculales</taxon>
        <taxon>Parvularculaceae</taxon>
        <taxon>Aquisalinus</taxon>
    </lineage>
</organism>
<keyword evidence="3" id="KW-0812">Transmembrane</keyword>
<dbReference type="PANTHER" id="PTHR44943">
    <property type="entry name" value="CELLULOSE SYNTHASE OPERON PROTEIN C"/>
    <property type="match status" value="1"/>
</dbReference>
<dbReference type="Gene3D" id="3.40.50.10070">
    <property type="entry name" value="TolB, N-terminal domain"/>
    <property type="match status" value="1"/>
</dbReference>
<dbReference type="Pfam" id="PF14559">
    <property type="entry name" value="TPR_19"/>
    <property type="match status" value="1"/>
</dbReference>
<dbReference type="SMART" id="SM00028">
    <property type="entry name" value="TPR"/>
    <property type="match status" value="4"/>
</dbReference>
<evidence type="ECO:0000313" key="4">
    <source>
        <dbReference type="EMBL" id="GGD19194.1"/>
    </source>
</evidence>
<evidence type="ECO:0000256" key="3">
    <source>
        <dbReference type="SAM" id="Phobius"/>
    </source>
</evidence>
<feature type="transmembrane region" description="Helical" evidence="3">
    <location>
        <begin position="93"/>
        <end position="110"/>
    </location>
</feature>
<dbReference type="InterPro" id="IPR051685">
    <property type="entry name" value="Ycf3/AcsC/BcsC/TPR_MFPF"/>
</dbReference>
<reference evidence="4" key="2">
    <citation type="submission" date="2020-09" db="EMBL/GenBank/DDBJ databases">
        <authorList>
            <person name="Sun Q."/>
            <person name="Zhou Y."/>
        </authorList>
    </citation>
    <scope>NUCLEOTIDE SEQUENCE</scope>
    <source>
        <strain evidence="4">CGMCC 1.12921</strain>
    </source>
</reference>
<dbReference type="SUPFAM" id="SSF48452">
    <property type="entry name" value="TPR-like"/>
    <property type="match status" value="2"/>
</dbReference>
<proteinExistence type="predicted"/>
<sequence>MSNLIQELRRRNVFRVAGLYAVVGWLLIQLGIALETTLLLPGWFDTFITVAVIIGFPLAMIGAWAFEMTPEGLKPTRAVDPAQSVADRTGRKLDFVILGALVLLVVVIIGDRVMPSAGGNVTARVPGMADAEASIAVLPFADMSPDGDQVYFADGISEELLNSLAQVPGLAVAGRTSSFAFKGKDQDLREIGEVLSVAHILEGSVRKQGNRVRVTAQLIRADNGFHLWSETFDGDLDDIFAVQDEIANAILAELTPQLMGAEKPVLSAPRTDISAYDLYLLAQQKVAPGTMAGYEEAADALDRALEIDPDYVPALAWRGYYELMLSDGDGAAGNVPIETALENSGTWTAKALALDPTSADALFARAGWLSMSFDPEKRAQAGRYYELALAEKPNFPLARNDYAYWLFENGRVEEALEQLKTALAHDPAQVDANTNLIAAYAGMGMIDEARTLIERWADISPDNPAPYSFRARIAEADGDLAEGLAFRERSLDLAPDDPRILREYAFGLITLGEFQKVLDLDVDDFIKIRALTLQGRKEDALAMARAQLAARPDVPLVQIDLIRTLYDVGNWGELVAYYDSDFGSVEAVGTRFPLPGYGWFAAPLMRAEHPDGPAMLAAWQERYEQLIDEGRDNAGMDVLASGLRMLEGNETEALDLLRRAMERGGRSFVPLIDPIYEPVREAPAFKAIAGEMEAAINAEREKLGLDPIDAPVPFTDPGF</sequence>
<keyword evidence="1" id="KW-0677">Repeat</keyword>
<comment type="caution">
    <text evidence="4">The sequence shown here is derived from an EMBL/GenBank/DDBJ whole genome shotgun (WGS) entry which is preliminary data.</text>
</comment>
<accession>A0A8J2V652</accession>
<dbReference type="Proteomes" id="UP000613582">
    <property type="component" value="Unassembled WGS sequence"/>
</dbReference>
<reference evidence="4" key="1">
    <citation type="journal article" date="2014" name="Int. J. Syst. Evol. Microbiol.">
        <title>Complete genome sequence of Corynebacterium casei LMG S-19264T (=DSM 44701T), isolated from a smear-ripened cheese.</title>
        <authorList>
            <consortium name="US DOE Joint Genome Institute (JGI-PGF)"/>
            <person name="Walter F."/>
            <person name="Albersmeier A."/>
            <person name="Kalinowski J."/>
            <person name="Ruckert C."/>
        </authorList>
    </citation>
    <scope>NUCLEOTIDE SEQUENCE</scope>
    <source>
        <strain evidence="4">CGMCC 1.12921</strain>
    </source>
</reference>